<sequence>MAVKRKFVLNIYLLPLCIGLVLAQNDVIVEPREATVRNGQNVTLLCKSKGPLIYCRFEIPSINSINIRESSQTDDYSYYGNGLDAGDCGVRLNRVDLNYNGDKV</sequence>
<dbReference type="EMBL" id="UFQT01000095">
    <property type="protein sequence ID" value="SSX19736.1"/>
    <property type="molecule type" value="Genomic_DNA"/>
</dbReference>
<keyword evidence="1" id="KW-0732">Signal</keyword>
<gene>
    <name evidence="2" type="primary">CSON015321</name>
</gene>
<protein>
    <submittedName>
        <fullName evidence="2">CSON015321 protein</fullName>
    </submittedName>
</protein>
<reference evidence="2" key="1">
    <citation type="submission" date="2018-07" db="EMBL/GenBank/DDBJ databases">
        <authorList>
            <person name="Quirk P.G."/>
            <person name="Krulwich T.A."/>
        </authorList>
    </citation>
    <scope>NUCLEOTIDE SEQUENCE</scope>
</reference>
<evidence type="ECO:0000256" key="1">
    <source>
        <dbReference type="SAM" id="SignalP"/>
    </source>
</evidence>
<dbReference type="VEuPathDB" id="VectorBase:CSON015321"/>
<feature type="signal peptide" evidence="1">
    <location>
        <begin position="1"/>
        <end position="23"/>
    </location>
</feature>
<dbReference type="AlphaFoldDB" id="A0A336LP02"/>
<evidence type="ECO:0000313" key="2">
    <source>
        <dbReference type="EMBL" id="SSX19736.1"/>
    </source>
</evidence>
<name>A0A336LP02_CULSO</name>
<proteinExistence type="predicted"/>
<organism evidence="2">
    <name type="scientific">Culicoides sonorensis</name>
    <name type="common">Biting midge</name>
    <dbReference type="NCBI Taxonomy" id="179676"/>
    <lineage>
        <taxon>Eukaryota</taxon>
        <taxon>Metazoa</taxon>
        <taxon>Ecdysozoa</taxon>
        <taxon>Arthropoda</taxon>
        <taxon>Hexapoda</taxon>
        <taxon>Insecta</taxon>
        <taxon>Pterygota</taxon>
        <taxon>Neoptera</taxon>
        <taxon>Endopterygota</taxon>
        <taxon>Diptera</taxon>
        <taxon>Nematocera</taxon>
        <taxon>Chironomoidea</taxon>
        <taxon>Ceratopogonidae</taxon>
        <taxon>Ceratopogoninae</taxon>
        <taxon>Culicoides</taxon>
        <taxon>Monoculicoides</taxon>
    </lineage>
</organism>
<feature type="chain" id="PRO_5016420886" evidence="1">
    <location>
        <begin position="24"/>
        <end position="104"/>
    </location>
</feature>
<accession>A0A336LP02</accession>